<feature type="signal peptide" evidence="1">
    <location>
        <begin position="1"/>
        <end position="18"/>
    </location>
</feature>
<organism evidence="2 3">
    <name type="scientific">Methylobacterium nonmethylotrophicum</name>
    <dbReference type="NCBI Taxonomy" id="1141884"/>
    <lineage>
        <taxon>Bacteria</taxon>
        <taxon>Pseudomonadati</taxon>
        <taxon>Pseudomonadota</taxon>
        <taxon>Alphaproteobacteria</taxon>
        <taxon>Hyphomicrobiales</taxon>
        <taxon>Methylobacteriaceae</taxon>
        <taxon>Methylobacterium</taxon>
    </lineage>
</organism>
<dbReference type="Proteomes" id="UP000297535">
    <property type="component" value="Unassembled WGS sequence"/>
</dbReference>
<evidence type="ECO:0000256" key="1">
    <source>
        <dbReference type="SAM" id="SignalP"/>
    </source>
</evidence>
<feature type="chain" id="PRO_5021425793" evidence="1">
    <location>
        <begin position="19"/>
        <end position="357"/>
    </location>
</feature>
<name>A0A4Z0NIM2_9HYPH</name>
<dbReference type="AlphaFoldDB" id="A0A4Z0NIM2"/>
<reference evidence="2 3" key="1">
    <citation type="submission" date="2019-04" db="EMBL/GenBank/DDBJ databases">
        <authorList>
            <person name="Feng G."/>
            <person name="Zhu H."/>
        </authorList>
    </citation>
    <scope>NUCLEOTIDE SEQUENCE [LARGE SCALE GENOMIC DNA]</scope>
    <source>
        <strain evidence="2 3">6HR-1</strain>
    </source>
</reference>
<comment type="caution">
    <text evidence="2">The sequence shown here is derived from an EMBL/GenBank/DDBJ whole genome shotgun (WGS) entry which is preliminary data.</text>
</comment>
<accession>A0A4Z0NIM2</accession>
<keyword evidence="1" id="KW-0732">Signal</keyword>
<keyword evidence="3" id="KW-1185">Reference proteome</keyword>
<evidence type="ECO:0000313" key="2">
    <source>
        <dbReference type="EMBL" id="TGD95818.1"/>
    </source>
</evidence>
<evidence type="ECO:0000313" key="3">
    <source>
        <dbReference type="Proteomes" id="UP000297535"/>
    </source>
</evidence>
<dbReference type="RefSeq" id="WP_135418414.1">
    <property type="nucleotide sequence ID" value="NZ_SRLB01000025.1"/>
</dbReference>
<gene>
    <name evidence="2" type="ORF">EU555_26425</name>
</gene>
<dbReference type="OrthoDB" id="977906at2"/>
<proteinExistence type="predicted"/>
<sequence>MKRLLLASLLVLPLRAFAAEGPSPDDTARFLAGMPVAASSPLARLQEDRSWLQHANAFGAAFGAVEQRQMSRIRAWSGANLPARRSTVFYFFSGPDFLYANSFFPDATTYVMAGLEPVGAVPDLSRLPRASVPGVVRSLQTSIRSVLHLSFFKTIDMRSDLRASQASGALPVLYVFLARSGKTVRSTEFVRLDASGQPTADGRGAQGVKITFASAGGPEQTLYYFSTNLANDGFRTSGIKPFCERLGVGDGLVKSASYLLHDSTFSDVRAFLLRQTATIVQDDTGVPAALFDAKWQLRPYGSYHGPIAMFSGRYQPRMAELFRREPRGALGFGIGYRHRPNESSLVVATKRETALAQ</sequence>
<dbReference type="EMBL" id="SRLB01000025">
    <property type="protein sequence ID" value="TGD95818.1"/>
    <property type="molecule type" value="Genomic_DNA"/>
</dbReference>
<protein>
    <submittedName>
        <fullName evidence="2">Uncharacterized protein</fullName>
    </submittedName>
</protein>